<dbReference type="EMBL" id="VBSN01000027">
    <property type="protein sequence ID" value="KAA6440347.1"/>
    <property type="molecule type" value="Genomic_DNA"/>
</dbReference>
<feature type="domain" description="Secretion system C-terminal sorting" evidence="2">
    <location>
        <begin position="431"/>
        <end position="502"/>
    </location>
</feature>
<dbReference type="Proteomes" id="UP000323994">
    <property type="component" value="Unassembled WGS sequence"/>
</dbReference>
<dbReference type="PROSITE" id="PS51257">
    <property type="entry name" value="PROKAR_LIPOPROTEIN"/>
    <property type="match status" value="1"/>
</dbReference>
<name>A0A5M8QVQ4_9BACT</name>
<protein>
    <submittedName>
        <fullName evidence="3">T9SS type A sorting domain-containing protein</fullName>
    </submittedName>
</protein>
<dbReference type="NCBIfam" id="TIGR04183">
    <property type="entry name" value="Por_Secre_tail"/>
    <property type="match status" value="1"/>
</dbReference>
<feature type="chain" id="PRO_5024373789" evidence="1">
    <location>
        <begin position="22"/>
        <end position="504"/>
    </location>
</feature>
<reference evidence="3 4" key="1">
    <citation type="submission" date="2019-05" db="EMBL/GenBank/DDBJ databases">
        <authorList>
            <person name="Qu J.-H."/>
        </authorList>
    </citation>
    <scope>NUCLEOTIDE SEQUENCE [LARGE SCALE GENOMIC DNA]</scope>
    <source>
        <strain evidence="3 4">NS28</strain>
    </source>
</reference>
<dbReference type="OrthoDB" id="951012at2"/>
<evidence type="ECO:0000313" key="3">
    <source>
        <dbReference type="EMBL" id="KAA6440347.1"/>
    </source>
</evidence>
<gene>
    <name evidence="3" type="ORF">FEM33_07010</name>
</gene>
<dbReference type="AlphaFoldDB" id="A0A5M8QVQ4"/>
<organism evidence="3 4">
    <name type="scientific">Dyadobacter flavalbus</name>
    <dbReference type="NCBI Taxonomy" id="2579942"/>
    <lineage>
        <taxon>Bacteria</taxon>
        <taxon>Pseudomonadati</taxon>
        <taxon>Bacteroidota</taxon>
        <taxon>Cytophagia</taxon>
        <taxon>Cytophagales</taxon>
        <taxon>Spirosomataceae</taxon>
        <taxon>Dyadobacter</taxon>
    </lineage>
</organism>
<comment type="caution">
    <text evidence="3">The sequence shown here is derived from an EMBL/GenBank/DDBJ whole genome shotgun (WGS) entry which is preliminary data.</text>
</comment>
<keyword evidence="1" id="KW-0732">Signal</keyword>
<dbReference type="Pfam" id="PF18962">
    <property type="entry name" value="Por_Secre_tail"/>
    <property type="match status" value="1"/>
</dbReference>
<evidence type="ECO:0000259" key="2">
    <source>
        <dbReference type="Pfam" id="PF18962"/>
    </source>
</evidence>
<sequence>MKRKLLHTAALMFSCFGLVQAQFLPKVNTPACLSCVPAGWHGSSVPAGHMPSVSKNLYYGSPYKLDNFTQVDYSFAPTLPAAPSGKSTFLSINNTKDIQTSAFSVITGLVKHHRYKVNFSLSTARIHYNHKKTGNQMNYAVSGYAKSAKVSLSNGAFGSEEVVFTPGTHTDKWVPASITFTALDKQADLHFTGTGSNASPGIANLDFPAAPVQPLCSATPKQIALKTNKVNAFYSKTFDLASSKNIAQLPVGTPDNIPDGFSVKVFDNPNHTGSPVKTISKTGTFYYFFYDEVFGCYNTDHSTAKLTVEYMAEVQVPLKASTLTNTCPQNTANLNNAVATFNGSSYPVVWFDNPTHSGLRVRTPEAATTGTYYAFFYDVEKGYFLTDHSVAKVKTLQCVTPVLNINARTAANEAPENSGIQDTDVTSEINVYPNPVSDLLNIESADWENVSAVQIYNANGKQVYQSGSKPANTVDTKNLPAGTYRVKVSGKDHSVHNSRILIVR</sequence>
<proteinExistence type="predicted"/>
<evidence type="ECO:0000313" key="4">
    <source>
        <dbReference type="Proteomes" id="UP000323994"/>
    </source>
</evidence>
<keyword evidence="4" id="KW-1185">Reference proteome</keyword>
<dbReference type="InterPro" id="IPR026444">
    <property type="entry name" value="Secre_tail"/>
</dbReference>
<feature type="signal peptide" evidence="1">
    <location>
        <begin position="1"/>
        <end position="21"/>
    </location>
</feature>
<accession>A0A5M8QVQ4</accession>
<dbReference type="RefSeq" id="WP_139011360.1">
    <property type="nucleotide sequence ID" value="NZ_VBSN01000027.1"/>
</dbReference>
<evidence type="ECO:0000256" key="1">
    <source>
        <dbReference type="SAM" id="SignalP"/>
    </source>
</evidence>